<evidence type="ECO:0000313" key="17">
    <source>
        <dbReference type="Proteomes" id="UP000178040"/>
    </source>
</evidence>
<protein>
    <recommendedName>
        <fullName evidence="3 12">Pyruvate kinase</fullName>
        <ecNumber evidence="3 12">2.7.1.40</ecNumber>
    </recommendedName>
</protein>
<keyword evidence="4 13" id="KW-0808">Transferase</keyword>
<evidence type="ECO:0000256" key="9">
    <source>
        <dbReference type="ARBA" id="ARBA00022842"/>
    </source>
</evidence>
<feature type="domain" description="Pyruvate kinase barrel" evidence="14">
    <location>
        <begin position="6"/>
        <end position="311"/>
    </location>
</feature>
<accession>A0A1F7INK7</accession>
<dbReference type="InterPro" id="IPR040442">
    <property type="entry name" value="Pyrv_kinase-like_dom_sf"/>
</dbReference>
<comment type="caution">
    <text evidence="16">The sequence shown here is derived from an EMBL/GenBank/DDBJ whole genome shotgun (WGS) entry which is preliminary data.</text>
</comment>
<evidence type="ECO:0000256" key="6">
    <source>
        <dbReference type="ARBA" id="ARBA00022741"/>
    </source>
</evidence>
<dbReference type="NCBIfam" id="TIGR01064">
    <property type="entry name" value="pyruv_kin"/>
    <property type="match status" value="1"/>
</dbReference>
<keyword evidence="7 13" id="KW-0418">Kinase</keyword>
<sequence length="456" mass="51358">MERHLTKIVATVGPACQSEKTIGELIQAGVNIFRFNFKHNTLDWHDRMIQKVNRVAMHLGARVGTLIDLQGPEIRIKLPKEKILVKKGQIIPFFTITHPQLIPLLKTGQKIIVDDGKFKFVFNKKSRNNFLISESDGFVLNKKTLNIPGLNFPLPVLIDRDFQGLHLAARNQVDYVALSFVRSADDISILRREIKKFKLDTSVIAKIETNMALKNLDKILTVSDGIMVARGDLGVEIPLEEVPYQQKIIIKKCILKGIPVITATQMLESMITAPIPTRAEISDIANATYDLTDAVMLSGETATGKYPVQAVEIMRKTLIFNEKKNLVDSRLRFNFNVEEEYEFLAEAAYGLYRSISQKKRTFAGFIVFTTNGQAIRALARYRPLFPIFAFMSDSRIADQLAASFGVNAIILQEQNLEKAFAFLKKANYLKKGGDIFIILYPTSQKGTRVLGISHIN</sequence>
<evidence type="ECO:0000313" key="16">
    <source>
        <dbReference type="EMBL" id="OGK44852.1"/>
    </source>
</evidence>
<dbReference type="AlphaFoldDB" id="A0A1F7INK7"/>
<dbReference type="GO" id="GO:0004743">
    <property type="term" value="F:pyruvate kinase activity"/>
    <property type="evidence" value="ECO:0007669"/>
    <property type="project" value="UniProtKB-UniRule"/>
</dbReference>
<dbReference type="EMBL" id="MGAI01000020">
    <property type="protein sequence ID" value="OGK44852.1"/>
    <property type="molecule type" value="Genomic_DNA"/>
</dbReference>
<dbReference type="Gene3D" id="3.40.1380.20">
    <property type="entry name" value="Pyruvate kinase, C-terminal domain"/>
    <property type="match status" value="1"/>
</dbReference>
<dbReference type="Pfam" id="PF02887">
    <property type="entry name" value="PK_C"/>
    <property type="match status" value="1"/>
</dbReference>
<evidence type="ECO:0000256" key="3">
    <source>
        <dbReference type="ARBA" id="ARBA00012142"/>
    </source>
</evidence>
<keyword evidence="8" id="KW-0067">ATP-binding</keyword>
<evidence type="ECO:0000259" key="14">
    <source>
        <dbReference type="Pfam" id="PF00224"/>
    </source>
</evidence>
<dbReference type="InterPro" id="IPR011037">
    <property type="entry name" value="Pyrv_Knase-like_insert_dom_sf"/>
</dbReference>
<dbReference type="SUPFAM" id="SSF51621">
    <property type="entry name" value="Phosphoenolpyruvate/pyruvate domain"/>
    <property type="match status" value="1"/>
</dbReference>
<dbReference type="InterPro" id="IPR036918">
    <property type="entry name" value="Pyrv_Knase_C_sf"/>
</dbReference>
<gene>
    <name evidence="16" type="ORF">A3B40_03580</name>
</gene>
<evidence type="ECO:0000256" key="1">
    <source>
        <dbReference type="ARBA" id="ARBA00004997"/>
    </source>
</evidence>
<feature type="domain" description="Pyruvate kinase C-terminal" evidence="15">
    <location>
        <begin position="364"/>
        <end position="438"/>
    </location>
</feature>
<keyword evidence="10 13" id="KW-0324">Glycolysis</keyword>
<dbReference type="Pfam" id="PF00224">
    <property type="entry name" value="PK"/>
    <property type="match status" value="1"/>
</dbReference>
<evidence type="ECO:0000256" key="11">
    <source>
        <dbReference type="ARBA" id="ARBA00023317"/>
    </source>
</evidence>
<dbReference type="InterPro" id="IPR015813">
    <property type="entry name" value="Pyrv/PenolPyrv_kinase-like_dom"/>
</dbReference>
<proteinExistence type="inferred from homology"/>
<dbReference type="InterPro" id="IPR015806">
    <property type="entry name" value="Pyrv_Knase_insert_dom_sf"/>
</dbReference>
<dbReference type="UniPathway" id="UPA00109">
    <property type="reaction ID" value="UER00188"/>
</dbReference>
<keyword evidence="11 16" id="KW-0670">Pyruvate</keyword>
<comment type="pathway">
    <text evidence="1 13">Carbohydrate degradation; glycolysis; pyruvate from D-glyceraldehyde 3-phosphate: step 5/5.</text>
</comment>
<keyword evidence="6" id="KW-0547">Nucleotide-binding</keyword>
<evidence type="ECO:0000256" key="5">
    <source>
        <dbReference type="ARBA" id="ARBA00022723"/>
    </source>
</evidence>
<dbReference type="InterPro" id="IPR001697">
    <property type="entry name" value="Pyr_Knase"/>
</dbReference>
<comment type="similarity">
    <text evidence="2 13">Belongs to the pyruvate kinase family.</text>
</comment>
<dbReference type="PRINTS" id="PR01050">
    <property type="entry name" value="PYRUVTKNASE"/>
</dbReference>
<evidence type="ECO:0000259" key="15">
    <source>
        <dbReference type="Pfam" id="PF02887"/>
    </source>
</evidence>
<dbReference type="GO" id="GO:0005524">
    <property type="term" value="F:ATP binding"/>
    <property type="evidence" value="ECO:0007669"/>
    <property type="project" value="UniProtKB-KW"/>
</dbReference>
<dbReference type="GO" id="GO:0030955">
    <property type="term" value="F:potassium ion binding"/>
    <property type="evidence" value="ECO:0007669"/>
    <property type="project" value="UniProtKB-UniRule"/>
</dbReference>
<keyword evidence="5" id="KW-0479">Metal-binding</keyword>
<dbReference type="GO" id="GO:0000287">
    <property type="term" value="F:magnesium ion binding"/>
    <property type="evidence" value="ECO:0007669"/>
    <property type="project" value="UniProtKB-UniRule"/>
</dbReference>
<organism evidence="16 17">
    <name type="scientific">Candidatus Roizmanbacteria bacterium RIFCSPLOWO2_01_FULL_37_16</name>
    <dbReference type="NCBI Taxonomy" id="1802058"/>
    <lineage>
        <taxon>Bacteria</taxon>
        <taxon>Candidatus Roizmaniibacteriota</taxon>
    </lineage>
</organism>
<evidence type="ECO:0000256" key="2">
    <source>
        <dbReference type="ARBA" id="ARBA00008663"/>
    </source>
</evidence>
<evidence type="ECO:0000256" key="8">
    <source>
        <dbReference type="ARBA" id="ARBA00022840"/>
    </source>
</evidence>
<evidence type="ECO:0000256" key="12">
    <source>
        <dbReference type="NCBIfam" id="TIGR01064"/>
    </source>
</evidence>
<keyword evidence="9 13" id="KW-0460">Magnesium</keyword>
<reference evidence="16 17" key="1">
    <citation type="journal article" date="2016" name="Nat. Commun.">
        <title>Thousands of microbial genomes shed light on interconnected biogeochemical processes in an aquifer system.</title>
        <authorList>
            <person name="Anantharaman K."/>
            <person name="Brown C.T."/>
            <person name="Hug L.A."/>
            <person name="Sharon I."/>
            <person name="Castelle C.J."/>
            <person name="Probst A.J."/>
            <person name="Thomas B.C."/>
            <person name="Singh A."/>
            <person name="Wilkins M.J."/>
            <person name="Karaoz U."/>
            <person name="Brodie E.L."/>
            <person name="Williams K.H."/>
            <person name="Hubbard S.S."/>
            <person name="Banfield J.F."/>
        </authorList>
    </citation>
    <scope>NUCLEOTIDE SEQUENCE [LARGE SCALE GENOMIC DNA]</scope>
</reference>
<evidence type="ECO:0000256" key="4">
    <source>
        <dbReference type="ARBA" id="ARBA00022679"/>
    </source>
</evidence>
<name>A0A1F7INK7_9BACT</name>
<dbReference type="EC" id="2.7.1.40" evidence="3 12"/>
<dbReference type="InterPro" id="IPR015795">
    <property type="entry name" value="Pyrv_Knase_C"/>
</dbReference>
<dbReference type="Gene3D" id="2.40.33.10">
    <property type="entry name" value="PK beta-barrel domain-like"/>
    <property type="match status" value="1"/>
</dbReference>
<evidence type="ECO:0000256" key="13">
    <source>
        <dbReference type="RuleBase" id="RU000504"/>
    </source>
</evidence>
<dbReference type="GO" id="GO:0016301">
    <property type="term" value="F:kinase activity"/>
    <property type="evidence" value="ECO:0007669"/>
    <property type="project" value="UniProtKB-KW"/>
</dbReference>
<dbReference type="InterPro" id="IPR015793">
    <property type="entry name" value="Pyrv_Knase_brl"/>
</dbReference>
<dbReference type="SUPFAM" id="SSF52935">
    <property type="entry name" value="PK C-terminal domain-like"/>
    <property type="match status" value="1"/>
</dbReference>
<dbReference type="SUPFAM" id="SSF50800">
    <property type="entry name" value="PK beta-barrel domain-like"/>
    <property type="match status" value="1"/>
</dbReference>
<dbReference type="PANTHER" id="PTHR11817">
    <property type="entry name" value="PYRUVATE KINASE"/>
    <property type="match status" value="1"/>
</dbReference>
<dbReference type="Gene3D" id="3.20.20.60">
    <property type="entry name" value="Phosphoenolpyruvate-binding domains"/>
    <property type="match status" value="1"/>
</dbReference>
<evidence type="ECO:0000256" key="10">
    <source>
        <dbReference type="ARBA" id="ARBA00023152"/>
    </source>
</evidence>
<evidence type="ECO:0000256" key="7">
    <source>
        <dbReference type="ARBA" id="ARBA00022777"/>
    </source>
</evidence>
<comment type="catalytic activity">
    <reaction evidence="13">
        <text>pyruvate + ATP = phosphoenolpyruvate + ADP + H(+)</text>
        <dbReference type="Rhea" id="RHEA:18157"/>
        <dbReference type="ChEBI" id="CHEBI:15361"/>
        <dbReference type="ChEBI" id="CHEBI:15378"/>
        <dbReference type="ChEBI" id="CHEBI:30616"/>
        <dbReference type="ChEBI" id="CHEBI:58702"/>
        <dbReference type="ChEBI" id="CHEBI:456216"/>
        <dbReference type="EC" id="2.7.1.40"/>
    </reaction>
</comment>
<dbReference type="Proteomes" id="UP000178040">
    <property type="component" value="Unassembled WGS sequence"/>
</dbReference>